<feature type="signal peptide" evidence="1">
    <location>
        <begin position="1"/>
        <end position="19"/>
    </location>
</feature>
<feature type="chain" id="PRO_5030002208" evidence="1">
    <location>
        <begin position="20"/>
        <end position="323"/>
    </location>
</feature>
<accession>A0A061RWU1</accession>
<reference evidence="2" key="1">
    <citation type="submission" date="2014-05" db="EMBL/GenBank/DDBJ databases">
        <title>The transcriptome of the halophilic microalga Tetraselmis sp. GSL018 isolated from the Great Salt Lake, Utah.</title>
        <authorList>
            <person name="Jinkerson R.E."/>
            <person name="D'Adamo S."/>
            <person name="Posewitz M.C."/>
        </authorList>
    </citation>
    <scope>NUCLEOTIDE SEQUENCE</scope>
    <source>
        <strain evidence="2">GSL018</strain>
    </source>
</reference>
<keyword evidence="1" id="KW-0732">Signal</keyword>
<dbReference type="EMBL" id="GBEZ01010675">
    <property type="protein sequence ID" value="JAC75031.1"/>
    <property type="molecule type" value="Transcribed_RNA"/>
</dbReference>
<gene>
    <name evidence="2" type="ORF">TSPGSL018_24283</name>
</gene>
<evidence type="ECO:0000313" key="2">
    <source>
        <dbReference type="EMBL" id="JAC75031.1"/>
    </source>
</evidence>
<name>A0A061RWU1_9CHLO</name>
<protein>
    <submittedName>
        <fullName evidence="2">Uncharacterized protein</fullName>
    </submittedName>
</protein>
<sequence>MFNLLWILVLAGHWSGSFGLSARNLKSSSAKSEDECSVGDGCKKYCEGWQESKSLFYITSCPSRHKGEGFCKDMQCIHTSESSADTAGCYCCCGDEASASSVYHGPQGNFRVSEPNSRTRYISSGRQNSPNGCWVGSGCKEYCKGWHESKPLFFISSCPVEFGKRQCGDLKCEHTSESSADSDGCFCCCGEDPSPETVFYGPLSEVHRISGDEALPPPETRDCNQPAFVLGMRAGRAACTRLGMDCSGAEVNFDMRVEEEQAQANRLFCSTEKKGECLTKARVYPQELEFGCADAIRQGYGRCNSNSARSIFESYAEFFCGAL</sequence>
<proteinExistence type="predicted"/>
<evidence type="ECO:0000256" key="1">
    <source>
        <dbReference type="SAM" id="SignalP"/>
    </source>
</evidence>
<organism evidence="2">
    <name type="scientific">Tetraselmis sp. GSL018</name>
    <dbReference type="NCBI Taxonomy" id="582737"/>
    <lineage>
        <taxon>Eukaryota</taxon>
        <taxon>Viridiplantae</taxon>
        <taxon>Chlorophyta</taxon>
        <taxon>core chlorophytes</taxon>
        <taxon>Chlorodendrophyceae</taxon>
        <taxon>Chlorodendrales</taxon>
        <taxon>Chlorodendraceae</taxon>
        <taxon>Tetraselmis</taxon>
    </lineage>
</organism>
<dbReference type="AlphaFoldDB" id="A0A061RWU1"/>